<keyword evidence="4" id="KW-0511">Multifunctional enzyme</keyword>
<evidence type="ECO:0000256" key="4">
    <source>
        <dbReference type="ARBA" id="ARBA00023268"/>
    </source>
</evidence>
<evidence type="ECO:0000256" key="1">
    <source>
        <dbReference type="ARBA" id="ARBA00022450"/>
    </source>
</evidence>
<dbReference type="Proteomes" id="UP001602322">
    <property type="component" value="Unassembled WGS sequence"/>
</dbReference>
<sequence>GIEGLSAERGLELFDTAMGLDDPALVPIQLDLPTLRRAADNLPEIFRVLSQGSTPGRKRRETVGQTGPALAERLAGVDAATRSALVLDVVRAEAAAVLGHAGPDAIHPERAFQELGFDSLSAVEFRNQLNVATGLRLSPTLIFDYPSPEVLTAHLLTELAPDETGPEQTDEDEQVRRILQTIPINRLRDAGLIRSLLELGGVQAPAGADSADDAGGSIDELDAESLISMALDEFELDGPTAEAGS</sequence>
<keyword evidence="3" id="KW-0808">Transferase</keyword>
<dbReference type="PANTHER" id="PTHR43775">
    <property type="entry name" value="FATTY ACID SYNTHASE"/>
    <property type="match status" value="1"/>
</dbReference>
<feature type="non-terminal residue" evidence="6">
    <location>
        <position position="1"/>
    </location>
</feature>
<comment type="caution">
    <text evidence="6">The sequence shown here is derived from an EMBL/GenBank/DDBJ whole genome shotgun (WGS) entry which is preliminary data.</text>
</comment>
<name>A0ABW6XGV1_9ACTN</name>
<dbReference type="InterPro" id="IPR050091">
    <property type="entry name" value="PKS_NRPS_Biosynth_Enz"/>
</dbReference>
<dbReference type="SUPFAM" id="SSF47336">
    <property type="entry name" value="ACP-like"/>
    <property type="match status" value="1"/>
</dbReference>
<evidence type="ECO:0000259" key="5">
    <source>
        <dbReference type="PROSITE" id="PS50075"/>
    </source>
</evidence>
<dbReference type="EMBL" id="JBIBEG010000031">
    <property type="protein sequence ID" value="MFF5900971.1"/>
    <property type="molecule type" value="Genomic_DNA"/>
</dbReference>
<protein>
    <submittedName>
        <fullName evidence="6">Beta-ketoacyl reductase</fullName>
    </submittedName>
</protein>
<dbReference type="InterPro" id="IPR009081">
    <property type="entry name" value="PP-bd_ACP"/>
</dbReference>
<dbReference type="RefSeq" id="WP_387909340.1">
    <property type="nucleotide sequence ID" value="NZ_JBIBEG010000031.1"/>
</dbReference>
<dbReference type="Pfam" id="PF00550">
    <property type="entry name" value="PP-binding"/>
    <property type="match status" value="1"/>
</dbReference>
<keyword evidence="1" id="KW-0596">Phosphopantetheine</keyword>
<dbReference type="SMART" id="SM01294">
    <property type="entry name" value="PKS_PP_betabranch"/>
    <property type="match status" value="1"/>
</dbReference>
<dbReference type="InterPro" id="IPR020806">
    <property type="entry name" value="PKS_PP-bd"/>
</dbReference>
<dbReference type="Gene3D" id="1.10.1200.10">
    <property type="entry name" value="ACP-like"/>
    <property type="match status" value="1"/>
</dbReference>
<evidence type="ECO:0000256" key="2">
    <source>
        <dbReference type="ARBA" id="ARBA00022553"/>
    </source>
</evidence>
<dbReference type="InterPro" id="IPR036736">
    <property type="entry name" value="ACP-like_sf"/>
</dbReference>
<organism evidence="6 7">
    <name type="scientific">Streptomyces argenteolus</name>
    <dbReference type="NCBI Taxonomy" id="67274"/>
    <lineage>
        <taxon>Bacteria</taxon>
        <taxon>Bacillati</taxon>
        <taxon>Actinomycetota</taxon>
        <taxon>Actinomycetes</taxon>
        <taxon>Kitasatosporales</taxon>
        <taxon>Streptomycetaceae</taxon>
        <taxon>Streptomyces</taxon>
    </lineage>
</organism>
<dbReference type="PANTHER" id="PTHR43775:SF51">
    <property type="entry name" value="INACTIVE PHENOLPHTHIOCEROL SYNTHESIS POLYKETIDE SYNTHASE TYPE I PKS1-RELATED"/>
    <property type="match status" value="1"/>
</dbReference>
<keyword evidence="7" id="KW-1185">Reference proteome</keyword>
<evidence type="ECO:0000313" key="7">
    <source>
        <dbReference type="Proteomes" id="UP001602322"/>
    </source>
</evidence>
<feature type="domain" description="Carrier" evidence="5">
    <location>
        <begin position="84"/>
        <end position="159"/>
    </location>
</feature>
<dbReference type="SMART" id="SM00823">
    <property type="entry name" value="PKS_PP"/>
    <property type="match status" value="1"/>
</dbReference>
<accession>A0ABW6XGV1</accession>
<evidence type="ECO:0000313" key="6">
    <source>
        <dbReference type="EMBL" id="MFF5900971.1"/>
    </source>
</evidence>
<gene>
    <name evidence="6" type="ORF">ACFY8O_34380</name>
</gene>
<dbReference type="PROSITE" id="PS50075">
    <property type="entry name" value="CARRIER"/>
    <property type="match status" value="1"/>
</dbReference>
<evidence type="ECO:0000256" key="3">
    <source>
        <dbReference type="ARBA" id="ARBA00022679"/>
    </source>
</evidence>
<reference evidence="6 7" key="1">
    <citation type="submission" date="2024-10" db="EMBL/GenBank/DDBJ databases">
        <title>The Natural Products Discovery Center: Release of the First 8490 Sequenced Strains for Exploring Actinobacteria Biosynthetic Diversity.</title>
        <authorList>
            <person name="Kalkreuter E."/>
            <person name="Kautsar S.A."/>
            <person name="Yang D."/>
            <person name="Bader C.D."/>
            <person name="Teijaro C.N."/>
            <person name="Fluegel L."/>
            <person name="Davis C.M."/>
            <person name="Simpson J.R."/>
            <person name="Lauterbach L."/>
            <person name="Steele A.D."/>
            <person name="Gui C."/>
            <person name="Meng S."/>
            <person name="Li G."/>
            <person name="Viehrig K."/>
            <person name="Ye F."/>
            <person name="Su P."/>
            <person name="Kiefer A.F."/>
            <person name="Nichols A."/>
            <person name="Cepeda A.J."/>
            <person name="Yan W."/>
            <person name="Fan B."/>
            <person name="Jiang Y."/>
            <person name="Adhikari A."/>
            <person name="Zheng C.-J."/>
            <person name="Schuster L."/>
            <person name="Cowan T.M."/>
            <person name="Smanski M.J."/>
            <person name="Chevrette M.G."/>
            <person name="De Carvalho L.P.S."/>
            <person name="Shen B."/>
        </authorList>
    </citation>
    <scope>NUCLEOTIDE SEQUENCE [LARGE SCALE GENOMIC DNA]</scope>
    <source>
        <strain evidence="6 7">NPDC012540</strain>
    </source>
</reference>
<proteinExistence type="predicted"/>
<keyword evidence="2" id="KW-0597">Phosphoprotein</keyword>